<keyword evidence="5" id="KW-1185">Reference proteome</keyword>
<dbReference type="Proteomes" id="UP000028824">
    <property type="component" value="Unassembled WGS sequence"/>
</dbReference>
<comment type="caution">
    <text evidence="4">The sequence shown here is derived from an EMBL/GenBank/DDBJ whole genome shotgun (WGS) entry which is preliminary data.</text>
</comment>
<dbReference type="Gene3D" id="3.10.129.10">
    <property type="entry name" value="Hotdog Thioesterase"/>
    <property type="match status" value="1"/>
</dbReference>
<evidence type="ECO:0000313" key="5">
    <source>
        <dbReference type="Proteomes" id="UP000028824"/>
    </source>
</evidence>
<dbReference type="RefSeq" id="WP_036637030.1">
    <property type="nucleotide sequence ID" value="NZ_JFZB01000012.1"/>
</dbReference>
<comment type="similarity">
    <text evidence="1">Belongs to the thioesterase PaaI family.</text>
</comment>
<dbReference type="InterPro" id="IPR003736">
    <property type="entry name" value="PAAI_dom"/>
</dbReference>
<gene>
    <name evidence="4" type="ORF">CG50_00800</name>
</gene>
<dbReference type="CDD" id="cd03443">
    <property type="entry name" value="PaaI_thioesterase"/>
    <property type="match status" value="1"/>
</dbReference>
<evidence type="ECO:0000313" key="4">
    <source>
        <dbReference type="EMBL" id="KFI26836.1"/>
    </source>
</evidence>
<dbReference type="PANTHER" id="PTHR21660">
    <property type="entry name" value="THIOESTERASE SUPERFAMILY MEMBER-RELATED"/>
    <property type="match status" value="1"/>
</dbReference>
<organism evidence="4 5">
    <name type="scientific">Paenirhodobacter enshiensis</name>
    <dbReference type="NCBI Taxonomy" id="1105367"/>
    <lineage>
        <taxon>Bacteria</taxon>
        <taxon>Pseudomonadati</taxon>
        <taxon>Pseudomonadota</taxon>
        <taxon>Alphaproteobacteria</taxon>
        <taxon>Rhodobacterales</taxon>
        <taxon>Rhodobacter group</taxon>
        <taxon>Paenirhodobacter</taxon>
    </lineage>
</organism>
<dbReference type="InterPro" id="IPR039298">
    <property type="entry name" value="ACOT13"/>
</dbReference>
<reference evidence="4 5" key="1">
    <citation type="submission" date="2014-03" db="EMBL/GenBank/DDBJ databases">
        <title>Genome of Paenirhodobacter enshiensis DW2-9.</title>
        <authorList>
            <person name="Wang D."/>
            <person name="Wang G."/>
        </authorList>
    </citation>
    <scope>NUCLEOTIDE SEQUENCE [LARGE SCALE GENOMIC DNA]</scope>
    <source>
        <strain evidence="4 5">DW2-9</strain>
    </source>
</reference>
<evidence type="ECO:0000259" key="3">
    <source>
        <dbReference type="Pfam" id="PF03061"/>
    </source>
</evidence>
<dbReference type="GO" id="GO:0047617">
    <property type="term" value="F:fatty acyl-CoA hydrolase activity"/>
    <property type="evidence" value="ECO:0007669"/>
    <property type="project" value="InterPro"/>
</dbReference>
<feature type="domain" description="Thioesterase" evidence="3">
    <location>
        <begin position="51"/>
        <end position="127"/>
    </location>
</feature>
<dbReference type="OrthoDB" id="3477511at2"/>
<dbReference type="InterPro" id="IPR006683">
    <property type="entry name" value="Thioestr_dom"/>
</dbReference>
<dbReference type="PANTHER" id="PTHR21660:SF1">
    <property type="entry name" value="ACYL-COENZYME A THIOESTERASE 13"/>
    <property type="match status" value="1"/>
</dbReference>
<sequence>MTQQIPEPGPAEDPAAATGFRRLLGYRTAEWREGHAVLEMDLDERHMNRAGVLHGGALATLIDTACGLAATWAPEGAPPRLCVTLSLAVSFAGQAAGGRVRATARLRGGGRRIVFCSAEVTDAAGRLIGMGEGSFRYRASPGTEDTAGDGTGAR</sequence>
<dbReference type="AlphaFoldDB" id="A0A086XXT6"/>
<dbReference type="NCBIfam" id="TIGR00369">
    <property type="entry name" value="unchar_dom_1"/>
    <property type="match status" value="1"/>
</dbReference>
<evidence type="ECO:0000256" key="1">
    <source>
        <dbReference type="ARBA" id="ARBA00008324"/>
    </source>
</evidence>
<proteinExistence type="inferred from homology"/>
<dbReference type="EMBL" id="JFZB01000012">
    <property type="protein sequence ID" value="KFI26836.1"/>
    <property type="molecule type" value="Genomic_DNA"/>
</dbReference>
<keyword evidence="2" id="KW-0378">Hydrolase</keyword>
<name>A0A086XXT6_9RHOB</name>
<dbReference type="SUPFAM" id="SSF54637">
    <property type="entry name" value="Thioesterase/thiol ester dehydrase-isomerase"/>
    <property type="match status" value="1"/>
</dbReference>
<dbReference type="InterPro" id="IPR029069">
    <property type="entry name" value="HotDog_dom_sf"/>
</dbReference>
<accession>A0A086XXT6</accession>
<protein>
    <recommendedName>
        <fullName evidence="3">Thioesterase domain-containing protein</fullName>
    </recommendedName>
</protein>
<dbReference type="Pfam" id="PF03061">
    <property type="entry name" value="4HBT"/>
    <property type="match status" value="1"/>
</dbReference>
<dbReference type="eggNOG" id="COG2050">
    <property type="taxonomic scope" value="Bacteria"/>
</dbReference>
<evidence type="ECO:0000256" key="2">
    <source>
        <dbReference type="ARBA" id="ARBA00022801"/>
    </source>
</evidence>
<dbReference type="STRING" id="1105367.CG50_00800"/>